<dbReference type="AlphaFoldDB" id="H2YCI2"/>
<name>H2YCI2_CIOSA</name>
<dbReference type="Ensembl" id="ENSCSAVT00000003075.1">
    <property type="protein sequence ID" value="ENSCSAVP00000003030.1"/>
    <property type="gene ID" value="ENSCSAVG00000001795.1"/>
</dbReference>
<reference evidence="4" key="1">
    <citation type="submission" date="2003-08" db="EMBL/GenBank/DDBJ databases">
        <authorList>
            <person name="Birren B."/>
            <person name="Nusbaum C."/>
            <person name="Abebe A."/>
            <person name="Abouelleil A."/>
            <person name="Adekoya E."/>
            <person name="Ait-zahra M."/>
            <person name="Allen N."/>
            <person name="Allen T."/>
            <person name="An P."/>
            <person name="Anderson M."/>
            <person name="Anderson S."/>
            <person name="Arachchi H."/>
            <person name="Armbruster J."/>
            <person name="Bachantsang P."/>
            <person name="Baldwin J."/>
            <person name="Barry A."/>
            <person name="Bayul T."/>
            <person name="Blitshsteyn B."/>
            <person name="Bloom T."/>
            <person name="Blye J."/>
            <person name="Boguslavskiy L."/>
            <person name="Borowsky M."/>
            <person name="Boukhgalter B."/>
            <person name="Brunache A."/>
            <person name="Butler J."/>
            <person name="Calixte N."/>
            <person name="Calvo S."/>
            <person name="Camarata J."/>
            <person name="Campo K."/>
            <person name="Chang J."/>
            <person name="Cheshatsang Y."/>
            <person name="Citroen M."/>
            <person name="Collymore A."/>
            <person name="Considine T."/>
            <person name="Cook A."/>
            <person name="Cooke P."/>
            <person name="Corum B."/>
            <person name="Cuomo C."/>
            <person name="David R."/>
            <person name="Dawoe T."/>
            <person name="Degray S."/>
            <person name="Dodge S."/>
            <person name="Dooley K."/>
            <person name="Dorje P."/>
            <person name="Dorjee K."/>
            <person name="Dorris L."/>
            <person name="Duffey N."/>
            <person name="Dupes A."/>
            <person name="Elkins T."/>
            <person name="Engels R."/>
            <person name="Erickson J."/>
            <person name="Farina A."/>
            <person name="Faro S."/>
            <person name="Ferreira P."/>
            <person name="Fischer H."/>
            <person name="Fitzgerald M."/>
            <person name="Foley K."/>
            <person name="Gage D."/>
            <person name="Galagan J."/>
            <person name="Gearin G."/>
            <person name="Gnerre S."/>
            <person name="Gnirke A."/>
            <person name="Goyette A."/>
            <person name="Graham J."/>
            <person name="Grandbois E."/>
            <person name="Gyaltsen K."/>
            <person name="Hafez N."/>
            <person name="Hagopian D."/>
            <person name="Hagos B."/>
            <person name="Hall J."/>
            <person name="Hatcher B."/>
            <person name="Heller A."/>
            <person name="Higgins H."/>
            <person name="Honan T."/>
            <person name="Horn A."/>
            <person name="Houde N."/>
            <person name="Hughes L."/>
            <person name="Hulme W."/>
            <person name="Husby E."/>
            <person name="Iliev I."/>
            <person name="Jaffe D."/>
            <person name="Jones C."/>
            <person name="Kamal M."/>
            <person name="Kamat A."/>
            <person name="Kamvysselis M."/>
            <person name="Karlsson E."/>
            <person name="Kells C."/>
            <person name="Kieu A."/>
            <person name="Kisner P."/>
            <person name="Kodira C."/>
            <person name="Kulbokas E."/>
            <person name="Labutti K."/>
            <person name="Lama D."/>
            <person name="Landers T."/>
            <person name="Leger J."/>
            <person name="Levine S."/>
            <person name="Lewis D."/>
            <person name="Lewis T."/>
            <person name="Lindblad-toh K."/>
            <person name="Liu X."/>
            <person name="Lokyitsang T."/>
            <person name="Lokyitsang Y."/>
            <person name="Lucien O."/>
            <person name="Lui A."/>
            <person name="Ma L.J."/>
            <person name="Mabbitt R."/>
            <person name="Macdonald J."/>
            <person name="Maclean C."/>
            <person name="Major J."/>
            <person name="Manning J."/>
            <person name="Marabella R."/>
            <person name="Maru K."/>
            <person name="Matthews C."/>
            <person name="Mauceli E."/>
            <person name="Mccarthy M."/>
            <person name="Mcdonough S."/>
            <person name="Mcghee T."/>
            <person name="Meldrim J."/>
            <person name="Meneus L."/>
            <person name="Mesirov J."/>
            <person name="Mihalev A."/>
            <person name="Mihova T."/>
            <person name="Mikkelsen T."/>
            <person name="Mlenga V."/>
            <person name="Moru K."/>
            <person name="Mozes J."/>
            <person name="Mulrain L."/>
            <person name="Munson G."/>
            <person name="Naylor J."/>
            <person name="Newes C."/>
            <person name="Nguyen C."/>
            <person name="Nguyen N."/>
            <person name="Nguyen T."/>
            <person name="Nicol R."/>
            <person name="Nielsen C."/>
            <person name="Nizzari M."/>
            <person name="Norbu C."/>
            <person name="Norbu N."/>
            <person name="O'donnell P."/>
            <person name="Okoawo O."/>
            <person name="O'leary S."/>
            <person name="Omotosho B."/>
            <person name="O'neill K."/>
            <person name="Osman S."/>
            <person name="Parker S."/>
            <person name="Perrin D."/>
            <person name="Phunkhang P."/>
            <person name="Piqani B."/>
            <person name="Purcell S."/>
            <person name="Rachupka T."/>
            <person name="Ramasamy U."/>
            <person name="Rameau R."/>
            <person name="Ray V."/>
            <person name="Raymond C."/>
            <person name="Retta R."/>
            <person name="Richardson S."/>
            <person name="Rise C."/>
            <person name="Rodriguez J."/>
            <person name="Rogers J."/>
            <person name="Rogov P."/>
            <person name="Rutman M."/>
            <person name="Schupbach R."/>
            <person name="Seaman C."/>
            <person name="Settipalli S."/>
            <person name="Sharpe T."/>
            <person name="Sheridan J."/>
            <person name="Sherpa N."/>
            <person name="Shi J."/>
            <person name="Smirnov S."/>
            <person name="Smith C."/>
            <person name="Sougnez C."/>
            <person name="Spencer B."/>
            <person name="Stalker J."/>
            <person name="Stange-thomann N."/>
            <person name="Stavropoulos S."/>
            <person name="Stetson K."/>
            <person name="Stone C."/>
            <person name="Stone S."/>
            <person name="Stubbs M."/>
            <person name="Talamas J."/>
            <person name="Tchuinga P."/>
            <person name="Tenzing P."/>
            <person name="Tesfaye S."/>
            <person name="Theodore J."/>
            <person name="Thoulutsang Y."/>
            <person name="Topham K."/>
            <person name="Towey S."/>
            <person name="Tsamla T."/>
            <person name="Tsomo N."/>
            <person name="Vallee D."/>
            <person name="Vassiliev H."/>
            <person name="Venkataraman V."/>
            <person name="Vinson J."/>
            <person name="Vo A."/>
            <person name="Wade C."/>
            <person name="Wang S."/>
            <person name="Wangchuk T."/>
            <person name="Wangdi T."/>
            <person name="Whittaker C."/>
            <person name="Wilkinson J."/>
            <person name="Wu Y."/>
            <person name="Wyman D."/>
            <person name="Yadav S."/>
            <person name="Yang S."/>
            <person name="Yang X."/>
            <person name="Yeager S."/>
            <person name="Yee E."/>
            <person name="Young G."/>
            <person name="Zainoun J."/>
            <person name="Zembeck L."/>
            <person name="Zimmer A."/>
            <person name="Zody M."/>
            <person name="Lander E."/>
        </authorList>
    </citation>
    <scope>NUCLEOTIDE SEQUENCE [LARGE SCALE GENOMIC DNA]</scope>
</reference>
<feature type="coiled-coil region" evidence="1">
    <location>
        <begin position="69"/>
        <end position="236"/>
    </location>
</feature>
<proteinExistence type="predicted"/>
<keyword evidence="2" id="KW-0812">Transmembrane</keyword>
<reference evidence="3" key="2">
    <citation type="submission" date="2025-08" db="UniProtKB">
        <authorList>
            <consortium name="Ensembl"/>
        </authorList>
    </citation>
    <scope>IDENTIFICATION</scope>
</reference>
<dbReference type="GeneTree" id="ENSGT01140000283546"/>
<keyword evidence="4" id="KW-1185">Reference proteome</keyword>
<dbReference type="HOGENOM" id="CLU_1122254_0_0_1"/>
<sequence length="248" mass="29179">MDFLHEHTESLSIAFQDSYKIAEEKLQNWLALLPSGYQQDVYGITWPTIIITSLAGIFFIWIMLWRSRVSQRKQTMERLLASLAELKAQLDSMANEKLDQEKEFKEAQVQLDRSQTALTDMLETKGETERLMEDFKKTIENLRKELDLKVQNVSEYNVKLITTHKEKKKLEKEVEQARGLIEQHLKKNQECEIKVNQLTNHVKDLTKQRKMEEDVSNNLQERLKCEEKAKVEIEQKLVKSIESQDVLN</sequence>
<evidence type="ECO:0000256" key="2">
    <source>
        <dbReference type="SAM" id="Phobius"/>
    </source>
</evidence>
<keyword evidence="2" id="KW-1133">Transmembrane helix</keyword>
<evidence type="ECO:0000256" key="1">
    <source>
        <dbReference type="SAM" id="Coils"/>
    </source>
</evidence>
<keyword evidence="1" id="KW-0175">Coiled coil</keyword>
<dbReference type="Proteomes" id="UP000007875">
    <property type="component" value="Unassembled WGS sequence"/>
</dbReference>
<evidence type="ECO:0000313" key="4">
    <source>
        <dbReference type="Proteomes" id="UP000007875"/>
    </source>
</evidence>
<keyword evidence="2" id="KW-0472">Membrane</keyword>
<evidence type="ECO:0000313" key="3">
    <source>
        <dbReference type="Ensembl" id="ENSCSAVP00000003030.1"/>
    </source>
</evidence>
<reference evidence="3" key="3">
    <citation type="submission" date="2025-09" db="UniProtKB">
        <authorList>
            <consortium name="Ensembl"/>
        </authorList>
    </citation>
    <scope>IDENTIFICATION</scope>
</reference>
<protein>
    <submittedName>
        <fullName evidence="3">Uncharacterized protein</fullName>
    </submittedName>
</protein>
<organism evidence="3 4">
    <name type="scientific">Ciona savignyi</name>
    <name type="common">Pacific transparent sea squirt</name>
    <dbReference type="NCBI Taxonomy" id="51511"/>
    <lineage>
        <taxon>Eukaryota</taxon>
        <taxon>Metazoa</taxon>
        <taxon>Chordata</taxon>
        <taxon>Tunicata</taxon>
        <taxon>Ascidiacea</taxon>
        <taxon>Phlebobranchia</taxon>
        <taxon>Cionidae</taxon>
        <taxon>Ciona</taxon>
    </lineage>
</organism>
<accession>H2YCI2</accession>
<feature type="transmembrane region" description="Helical" evidence="2">
    <location>
        <begin position="44"/>
        <end position="64"/>
    </location>
</feature>